<dbReference type="CDD" id="cd00303">
    <property type="entry name" value="retropepsin_like"/>
    <property type="match status" value="1"/>
</dbReference>
<protein>
    <recommendedName>
        <fullName evidence="3">Peptidase A2 domain-containing protein</fullName>
    </recommendedName>
</protein>
<dbReference type="Gene3D" id="2.40.70.10">
    <property type="entry name" value="Acid Proteases"/>
    <property type="match status" value="1"/>
</dbReference>
<dbReference type="SUPFAM" id="SSF50630">
    <property type="entry name" value="Acid proteases"/>
    <property type="match status" value="1"/>
</dbReference>
<dbReference type="EMBL" id="BMAU01021399">
    <property type="protein sequence ID" value="GFY31521.1"/>
    <property type="molecule type" value="Genomic_DNA"/>
</dbReference>
<organism evidence="1 2">
    <name type="scientific">Trichonephila clavipes</name>
    <name type="common">Golden silk orbweaver</name>
    <name type="synonym">Nephila clavipes</name>
    <dbReference type="NCBI Taxonomy" id="2585209"/>
    <lineage>
        <taxon>Eukaryota</taxon>
        <taxon>Metazoa</taxon>
        <taxon>Ecdysozoa</taxon>
        <taxon>Arthropoda</taxon>
        <taxon>Chelicerata</taxon>
        <taxon>Arachnida</taxon>
        <taxon>Araneae</taxon>
        <taxon>Araneomorphae</taxon>
        <taxon>Entelegynae</taxon>
        <taxon>Araneoidea</taxon>
        <taxon>Nephilidae</taxon>
        <taxon>Trichonephila</taxon>
    </lineage>
</organism>
<reference evidence="1" key="1">
    <citation type="submission" date="2020-08" db="EMBL/GenBank/DDBJ databases">
        <title>Multicomponent nature underlies the extraordinary mechanical properties of spider dragline silk.</title>
        <authorList>
            <person name="Kono N."/>
            <person name="Nakamura H."/>
            <person name="Mori M."/>
            <person name="Yoshida Y."/>
            <person name="Ohtoshi R."/>
            <person name="Malay A.D."/>
            <person name="Moran D.A.P."/>
            <person name="Tomita M."/>
            <person name="Numata K."/>
            <person name="Arakawa K."/>
        </authorList>
    </citation>
    <scope>NUCLEOTIDE SEQUENCE</scope>
</reference>
<sequence>MTPVDLPYVPILLNETFITALWDTGAEKSFISKEVYIYRRYFSYRPRQKTNDRVVTAQGAPCCHLGRVELQIRIQKFQKTGDFHNLYNMQYQCILGIDFMKESKLTSDFDQKSLIIPDDQIKQLPKVEKPVEIDLSDTKLGEGQKQKLKDLFNSFKELFSYQPGLTSFIP</sequence>
<accession>A0A8X6WC41</accession>
<evidence type="ECO:0008006" key="3">
    <source>
        <dbReference type="Google" id="ProtNLM"/>
    </source>
</evidence>
<keyword evidence="2" id="KW-1185">Reference proteome</keyword>
<comment type="caution">
    <text evidence="1">The sequence shown here is derived from an EMBL/GenBank/DDBJ whole genome shotgun (WGS) entry which is preliminary data.</text>
</comment>
<evidence type="ECO:0000313" key="2">
    <source>
        <dbReference type="Proteomes" id="UP000887159"/>
    </source>
</evidence>
<dbReference type="Pfam" id="PF08284">
    <property type="entry name" value="RVP_2"/>
    <property type="match status" value="1"/>
</dbReference>
<dbReference type="AlphaFoldDB" id="A0A8X6WC41"/>
<evidence type="ECO:0000313" key="1">
    <source>
        <dbReference type="EMBL" id="GFY31521.1"/>
    </source>
</evidence>
<name>A0A8X6WC41_TRICX</name>
<dbReference type="Proteomes" id="UP000887159">
    <property type="component" value="Unassembled WGS sequence"/>
</dbReference>
<gene>
    <name evidence="1" type="primary">NCL1_45656</name>
    <name evidence="1" type="ORF">TNCV_4693651</name>
</gene>
<dbReference type="InterPro" id="IPR021109">
    <property type="entry name" value="Peptidase_aspartic_dom_sf"/>
</dbReference>
<proteinExistence type="predicted"/>